<organism evidence="3 4">
    <name type="scientific">Dokdonella koreensis DS-123</name>
    <dbReference type="NCBI Taxonomy" id="1300342"/>
    <lineage>
        <taxon>Bacteria</taxon>
        <taxon>Pseudomonadati</taxon>
        <taxon>Pseudomonadota</taxon>
        <taxon>Gammaproteobacteria</taxon>
        <taxon>Lysobacterales</taxon>
        <taxon>Rhodanobacteraceae</taxon>
        <taxon>Dokdonella</taxon>
    </lineage>
</organism>
<evidence type="ECO:0000313" key="4">
    <source>
        <dbReference type="Proteomes" id="UP000076830"/>
    </source>
</evidence>
<dbReference type="SMART" id="SM01321">
    <property type="entry name" value="Y1_Tnp"/>
    <property type="match status" value="1"/>
</dbReference>
<proteinExistence type="predicted"/>
<dbReference type="InterPro" id="IPR002686">
    <property type="entry name" value="Transposase_17"/>
</dbReference>
<dbReference type="EMBL" id="CP015249">
    <property type="protein sequence ID" value="ANB17240.1"/>
    <property type="molecule type" value="Genomic_DNA"/>
</dbReference>
<evidence type="ECO:0000313" key="3">
    <source>
        <dbReference type="EMBL" id="ANB17240.1"/>
    </source>
</evidence>
<dbReference type="PANTHER" id="PTHR34322">
    <property type="entry name" value="TRANSPOSASE, Y1_TNP DOMAIN-CONTAINING"/>
    <property type="match status" value="1"/>
</dbReference>
<evidence type="ECO:0000259" key="2">
    <source>
        <dbReference type="SMART" id="SM01321"/>
    </source>
</evidence>
<dbReference type="Proteomes" id="UP000076830">
    <property type="component" value="Chromosome"/>
</dbReference>
<dbReference type="GO" id="GO:0004803">
    <property type="term" value="F:transposase activity"/>
    <property type="evidence" value="ECO:0007669"/>
    <property type="project" value="InterPro"/>
</dbReference>
<dbReference type="SUPFAM" id="SSF143422">
    <property type="entry name" value="Transposase IS200-like"/>
    <property type="match status" value="1"/>
</dbReference>
<dbReference type="PATRIC" id="fig|1300342.3.peg.1179"/>
<feature type="domain" description="Transposase IS200-like" evidence="2">
    <location>
        <begin position="1"/>
        <end position="109"/>
    </location>
</feature>
<dbReference type="Pfam" id="PF01797">
    <property type="entry name" value="Y1_Tnp"/>
    <property type="match status" value="1"/>
</dbReference>
<keyword evidence="4" id="KW-1185">Reference proteome</keyword>
<evidence type="ECO:0000256" key="1">
    <source>
        <dbReference type="SAM" id="MobiDB-lite"/>
    </source>
</evidence>
<protein>
    <submittedName>
        <fullName evidence="3">Transposase</fullName>
    </submittedName>
</protein>
<dbReference type="KEGG" id="dko:I596_1210"/>
<dbReference type="PANTHER" id="PTHR34322:SF2">
    <property type="entry name" value="TRANSPOSASE IS200-LIKE DOMAIN-CONTAINING PROTEIN"/>
    <property type="match status" value="1"/>
</dbReference>
<name>A0A160DTE4_9GAMM</name>
<dbReference type="GO" id="GO:0006313">
    <property type="term" value="P:DNA transposition"/>
    <property type="evidence" value="ECO:0007669"/>
    <property type="project" value="InterPro"/>
</dbReference>
<accession>A0A160DTE4</accession>
<reference evidence="3 4" key="1">
    <citation type="submission" date="2016-04" db="EMBL/GenBank/DDBJ databases">
        <title>Complete genome sequence of Dokdonella koreensis DS-123T.</title>
        <authorList>
            <person name="Kim J.F."/>
            <person name="Lee H."/>
            <person name="Kwak M.-J."/>
        </authorList>
    </citation>
    <scope>NUCLEOTIDE SEQUENCE [LARGE SCALE GENOMIC DNA]</scope>
    <source>
        <strain evidence="3 4">DS-123</strain>
    </source>
</reference>
<sequence length="227" mass="26331">MIQRGNDRQPCFFTADDYRRYLRDLNETARREGCAIHAYVLMTNHVHLLVTPPEVGCTSRMMQALGRRYVRHVNQTYRRTGTLWEGRYKAGLVAGDAHLLQCHRYIELNPLRAAMVTDPRDYPWSSHHRNAFGTHDSVIRPHSAYRELATGIEQRQARYRAFVMDDVTQEEIEAIRAHLQRQHLYGPDRFRHAIEAQLGRTLEPRTVGRPRKAPSSSQSVKDQGNSL</sequence>
<dbReference type="InterPro" id="IPR036515">
    <property type="entry name" value="Transposase_17_sf"/>
</dbReference>
<dbReference type="AlphaFoldDB" id="A0A160DTE4"/>
<dbReference type="GO" id="GO:0003677">
    <property type="term" value="F:DNA binding"/>
    <property type="evidence" value="ECO:0007669"/>
    <property type="project" value="InterPro"/>
</dbReference>
<feature type="compositionally biased region" description="Polar residues" evidence="1">
    <location>
        <begin position="214"/>
        <end position="227"/>
    </location>
</feature>
<feature type="region of interest" description="Disordered" evidence="1">
    <location>
        <begin position="200"/>
        <end position="227"/>
    </location>
</feature>
<dbReference type="Gene3D" id="3.30.70.1290">
    <property type="entry name" value="Transposase IS200-like"/>
    <property type="match status" value="1"/>
</dbReference>
<gene>
    <name evidence="3" type="ORF">I596_1210</name>
</gene>